<dbReference type="GeneID" id="5490951"/>
<dbReference type="InParanoid" id="A7EFM8"/>
<evidence type="ECO:0000313" key="1">
    <source>
        <dbReference type="EMBL" id="EDO01644.1"/>
    </source>
</evidence>
<proteinExistence type="predicted"/>
<dbReference type="RefSeq" id="XP_001594312.1">
    <property type="nucleotide sequence ID" value="XM_001594262.1"/>
</dbReference>
<dbReference type="AlphaFoldDB" id="A7EFM8"/>
<dbReference type="PANTHER" id="PTHR33481:SF1">
    <property type="entry name" value="ENDONUCLEASE_EXONUCLEASE_PHOSPHATASE DOMAIN-CONTAINING PROTEIN-RELATED"/>
    <property type="match status" value="1"/>
</dbReference>
<organism evidence="1 2">
    <name type="scientific">Sclerotinia sclerotiorum (strain ATCC 18683 / 1980 / Ss-1)</name>
    <name type="common">White mold</name>
    <name type="synonym">Whetzelinia sclerotiorum</name>
    <dbReference type="NCBI Taxonomy" id="665079"/>
    <lineage>
        <taxon>Eukaryota</taxon>
        <taxon>Fungi</taxon>
        <taxon>Dikarya</taxon>
        <taxon>Ascomycota</taxon>
        <taxon>Pezizomycotina</taxon>
        <taxon>Leotiomycetes</taxon>
        <taxon>Helotiales</taxon>
        <taxon>Sclerotiniaceae</taxon>
        <taxon>Sclerotinia</taxon>
    </lineage>
</organism>
<dbReference type="Proteomes" id="UP000001312">
    <property type="component" value="Unassembled WGS sequence"/>
</dbReference>
<dbReference type="EMBL" id="CH476625">
    <property type="protein sequence ID" value="EDO01644.1"/>
    <property type="molecule type" value="Genomic_DNA"/>
</dbReference>
<dbReference type="eggNOG" id="ENOG502SR73">
    <property type="taxonomic scope" value="Eukaryota"/>
</dbReference>
<dbReference type="PANTHER" id="PTHR33481">
    <property type="entry name" value="REVERSE TRANSCRIPTASE"/>
    <property type="match status" value="1"/>
</dbReference>
<reference evidence="2" key="1">
    <citation type="journal article" date="2011" name="PLoS Genet.">
        <title>Genomic analysis of the necrotrophic fungal pathogens Sclerotinia sclerotiorum and Botrytis cinerea.</title>
        <authorList>
            <person name="Amselem J."/>
            <person name="Cuomo C.A."/>
            <person name="van Kan J.A."/>
            <person name="Viaud M."/>
            <person name="Benito E.P."/>
            <person name="Couloux A."/>
            <person name="Coutinho P.M."/>
            <person name="de Vries R.P."/>
            <person name="Dyer P.S."/>
            <person name="Fillinger S."/>
            <person name="Fournier E."/>
            <person name="Gout L."/>
            <person name="Hahn M."/>
            <person name="Kohn L."/>
            <person name="Lapalu N."/>
            <person name="Plummer K.M."/>
            <person name="Pradier J.M."/>
            <person name="Quevillon E."/>
            <person name="Sharon A."/>
            <person name="Simon A."/>
            <person name="ten Have A."/>
            <person name="Tudzynski B."/>
            <person name="Tudzynski P."/>
            <person name="Wincker P."/>
            <person name="Andrew M."/>
            <person name="Anthouard V."/>
            <person name="Beever R.E."/>
            <person name="Beffa R."/>
            <person name="Benoit I."/>
            <person name="Bouzid O."/>
            <person name="Brault B."/>
            <person name="Chen Z."/>
            <person name="Choquer M."/>
            <person name="Collemare J."/>
            <person name="Cotton P."/>
            <person name="Danchin E.G."/>
            <person name="Da Silva C."/>
            <person name="Gautier A."/>
            <person name="Giraud C."/>
            <person name="Giraud T."/>
            <person name="Gonzalez C."/>
            <person name="Grossetete S."/>
            <person name="Guldener U."/>
            <person name="Henrissat B."/>
            <person name="Howlett B.J."/>
            <person name="Kodira C."/>
            <person name="Kretschmer M."/>
            <person name="Lappartient A."/>
            <person name="Leroch M."/>
            <person name="Levis C."/>
            <person name="Mauceli E."/>
            <person name="Neuveglise C."/>
            <person name="Oeser B."/>
            <person name="Pearson M."/>
            <person name="Poulain J."/>
            <person name="Poussereau N."/>
            <person name="Quesneville H."/>
            <person name="Rascle C."/>
            <person name="Schumacher J."/>
            <person name="Segurens B."/>
            <person name="Sexton A."/>
            <person name="Silva E."/>
            <person name="Sirven C."/>
            <person name="Soanes D.M."/>
            <person name="Talbot N.J."/>
            <person name="Templeton M."/>
            <person name="Yandava C."/>
            <person name="Yarden O."/>
            <person name="Zeng Q."/>
            <person name="Rollins J.A."/>
            <person name="Lebrun M.H."/>
            <person name="Dickman M."/>
        </authorList>
    </citation>
    <scope>NUCLEOTIDE SEQUENCE [LARGE SCALE GENOMIC DNA]</scope>
    <source>
        <strain evidence="2">ATCC 18683 / 1980 / Ss-1</strain>
    </source>
</reference>
<name>A7EFM8_SCLS1</name>
<sequence>MDGLTPHTETRANCYKITQLEKEVIVEYILDMDRRGFPPKIKGVEDMANYILESRSAKKVGKLWAHRFANDIIYIRLLSHLSHLTQPLDIGCFSVRKRFLKKPNTSIFETVLALAKGTERLAYENTLLSAENRTLRKANEALSKHRHAKKTQLQQEGVLTGQEAIDILSQQEVDIQIQRDERQNGPFNAQFLMEKKEIWDKILDAERIQIDKPWHKVIIHKIPIQEFSGLKGMDLIKEEVNTFNPGLSIMGTPYWLTNASKRAKQQDGAIVIAFATQKEADIAIQKRLYIAGISVRVERFYPSTPSSQCNRCQGFGHNESYCKKPPACGLCSNNHATVGHFCIICQAKGKPCQHLSVKCVNCKGEHKANSKSFKNPGSSRILRKTSPQPDLLPTLASLNSSQIILRTCVPEL</sequence>
<dbReference type="KEGG" id="ssl:SS1G_04119"/>
<gene>
    <name evidence="1" type="ORF">SS1G_04119</name>
</gene>
<evidence type="ECO:0000313" key="2">
    <source>
        <dbReference type="Proteomes" id="UP000001312"/>
    </source>
</evidence>
<evidence type="ECO:0008006" key="3">
    <source>
        <dbReference type="Google" id="ProtNLM"/>
    </source>
</evidence>
<keyword evidence="2" id="KW-1185">Reference proteome</keyword>
<protein>
    <recommendedName>
        <fullName evidence="3">HTH CENPB-type domain-containing protein</fullName>
    </recommendedName>
</protein>
<accession>A7EFM8</accession>
<dbReference type="HOGENOM" id="CLU_667581_0_0_1"/>